<reference evidence="2 3" key="1">
    <citation type="journal article" date="2018" name="IMA Fungus">
        <title>IMA Genome-F 9: Draft genome sequence of Annulohypoxylon stygium, Aspergillus mulundensis, Berkeleyomyces basicola (syn. Thielaviopsis basicola), Ceratocystis smalleyi, two Cercospora beticola strains, Coleophoma cylindrospora, Fusarium fracticaudum, Phialophora cf. hyalina, and Morchella septimelata.</title>
        <authorList>
            <person name="Wingfield B.D."/>
            <person name="Bills G.F."/>
            <person name="Dong Y."/>
            <person name="Huang W."/>
            <person name="Nel W.J."/>
            <person name="Swalarsk-Parry B.S."/>
            <person name="Vaghefi N."/>
            <person name="Wilken P.M."/>
            <person name="An Z."/>
            <person name="de Beer Z.W."/>
            <person name="De Vos L."/>
            <person name="Chen L."/>
            <person name="Duong T.A."/>
            <person name="Gao Y."/>
            <person name="Hammerbacher A."/>
            <person name="Kikkert J.R."/>
            <person name="Li Y."/>
            <person name="Li H."/>
            <person name="Li K."/>
            <person name="Li Q."/>
            <person name="Liu X."/>
            <person name="Ma X."/>
            <person name="Naidoo K."/>
            <person name="Pethybridge S.J."/>
            <person name="Sun J."/>
            <person name="Steenkamp E.T."/>
            <person name="van der Nest M.A."/>
            <person name="van Wyk S."/>
            <person name="Wingfield M.J."/>
            <person name="Xiong C."/>
            <person name="Yue Q."/>
            <person name="Zhang X."/>
        </authorList>
    </citation>
    <scope>NUCLEOTIDE SEQUENCE [LARGE SCALE GENOMIC DNA]</scope>
    <source>
        <strain evidence="2 3">BP5796</strain>
    </source>
</reference>
<feature type="compositionally biased region" description="Polar residues" evidence="1">
    <location>
        <begin position="446"/>
        <end position="465"/>
    </location>
</feature>
<proteinExistence type="predicted"/>
<keyword evidence="3" id="KW-1185">Reference proteome</keyword>
<feature type="compositionally biased region" description="Polar residues" evidence="1">
    <location>
        <begin position="649"/>
        <end position="658"/>
    </location>
</feature>
<accession>A0A3D8T735</accession>
<evidence type="ECO:0008006" key="4">
    <source>
        <dbReference type="Google" id="ProtNLM"/>
    </source>
</evidence>
<feature type="compositionally biased region" description="Basic residues" evidence="1">
    <location>
        <begin position="521"/>
        <end position="532"/>
    </location>
</feature>
<feature type="compositionally biased region" description="Basic and acidic residues" evidence="1">
    <location>
        <begin position="501"/>
        <end position="520"/>
    </location>
</feature>
<feature type="compositionally biased region" description="Basic and acidic residues" evidence="1">
    <location>
        <begin position="577"/>
        <end position="588"/>
    </location>
</feature>
<name>A0A3D8T735_9HELO</name>
<gene>
    <name evidence="2" type="ORF">BP5796_00014</name>
</gene>
<feature type="compositionally biased region" description="Low complexity" evidence="1">
    <location>
        <begin position="198"/>
        <end position="211"/>
    </location>
</feature>
<protein>
    <recommendedName>
        <fullName evidence="4">Ser arg-related nuclear matrix protein</fullName>
    </recommendedName>
</protein>
<feature type="compositionally biased region" description="Basic and acidic residues" evidence="1">
    <location>
        <begin position="325"/>
        <end position="349"/>
    </location>
</feature>
<feature type="compositionally biased region" description="Polar residues" evidence="1">
    <location>
        <begin position="401"/>
        <end position="413"/>
    </location>
</feature>
<sequence length="1101" mass="124546">MPLNERKVSRAPPLFCGSPVLMGLEMHSDESFVSFLESWSGDGGEARREKRAFPGRGANKSGQFSGRRVPSYKQEPGYAKLYQTSSRSRTGIPSSVLCSTCAATPLTNTNILAPTEYELGCTAGAHGTVQLSFQHPSLAPHPASPGLKRLPWPALHPTASDLDNIRAEMKMEEPQRRQDPARDIHELLTNGFYKTSRARSPSSSFTSTNTPGFLETLNINTNRDRSRSRGPRRPPPPRPTCEDEVDALAKELSSTATLTDDEPPMRGVLEQYPMILEAEVTADERERLHTAPRKEDENDNSERRFVLVPQTDPGVAAPAQNLNQIKEERAERKSSPSLRETDTKQERRAPASISPGRQRPEPVREEKKLNIPPALLQRRGSRQDLPALKTKIEKESPPQFRRTTSAYTSTPSQGEMPRPARVPSEYMLSPDVIPSSRGSKGYFDPATQTAPRYSSTVPDSASSRVNNDKRNSGGSFSELSRPATPRSEKEKRLSGSFDQGQPRRETVDKILRPQHLSEEHHRHHHHHRHRTASTHSERPRSPPRSSVHNLRNHYSSEDDTTDSSGSERSRRHHREHKQSLRPDDDYDRHRRAPSSSRRPILETKNSGRHTSTHYSPKVSPSQSMKESYFEPQRKETILNNRERGRPSDGSVSPFSPSDETPRASDRLNPMDSTSRARSRSRRRSSVSKAQVSQPSLPIPIPTRVDLHSSGEVRKTPLSPQPEAPKSPIRAEGKSYWQPPPFQPPSSANLEKPVGSYRRYSEDIERGSVAPLPSCPRTNPIYGCYDWLTLRQSPGFKICPSCYDSTMMPSEFRNHFMPVPIYSPGEEVVCDFGSSPWYRIAWLLTLKERRRDLKLLHGLTDVAVTAQPCLGKHEAIRQWYSIIDSQTGQPIKRFDVCYSCVKSMEAILPAIRGIFVPINSGPSTGICDLRFDSKRFIQYFDAFETTADSANEFNGKPDTRELVALAKELALVEECQRDADLTDRRWYIITQLPDFTVCEECYGSVIAPYVAKRKPIAAMFAKSQSRIPKASCQLYSERMRSKFQEAVETDDYKFLAAIARERKGIELAYKSNMNDLKRRKDYDPLYVARESDRVQGEWRRWE</sequence>
<feature type="region of interest" description="Disordered" evidence="1">
    <location>
        <begin position="193"/>
        <end position="243"/>
    </location>
</feature>
<dbReference type="AlphaFoldDB" id="A0A3D8T735"/>
<organism evidence="2 3">
    <name type="scientific">Coleophoma crateriformis</name>
    <dbReference type="NCBI Taxonomy" id="565419"/>
    <lineage>
        <taxon>Eukaryota</taxon>
        <taxon>Fungi</taxon>
        <taxon>Dikarya</taxon>
        <taxon>Ascomycota</taxon>
        <taxon>Pezizomycotina</taxon>
        <taxon>Leotiomycetes</taxon>
        <taxon>Helotiales</taxon>
        <taxon>Dermateaceae</taxon>
        <taxon>Coleophoma</taxon>
    </lineage>
</organism>
<evidence type="ECO:0000313" key="2">
    <source>
        <dbReference type="EMBL" id="RDW94251.1"/>
    </source>
</evidence>
<feature type="compositionally biased region" description="Basic residues" evidence="1">
    <location>
        <begin position="676"/>
        <end position="685"/>
    </location>
</feature>
<comment type="caution">
    <text evidence="2">The sequence shown here is derived from an EMBL/GenBank/DDBJ whole genome shotgun (WGS) entry which is preliminary data.</text>
</comment>
<feature type="compositionally biased region" description="Basic and acidic residues" evidence="1">
    <location>
        <begin position="627"/>
        <end position="646"/>
    </location>
</feature>
<feature type="compositionally biased region" description="Basic and acidic residues" evidence="1">
    <location>
        <begin position="358"/>
        <end position="369"/>
    </location>
</feature>
<feature type="region of interest" description="Disordered" evidence="1">
    <location>
        <begin position="45"/>
        <end position="70"/>
    </location>
</feature>
<dbReference type="EMBL" id="PDLN01000001">
    <property type="protein sequence ID" value="RDW94251.1"/>
    <property type="molecule type" value="Genomic_DNA"/>
</dbReference>
<evidence type="ECO:0000256" key="1">
    <source>
        <dbReference type="SAM" id="MobiDB-lite"/>
    </source>
</evidence>
<feature type="compositionally biased region" description="Basic and acidic residues" evidence="1">
    <location>
        <begin position="704"/>
        <end position="714"/>
    </location>
</feature>
<evidence type="ECO:0000313" key="3">
    <source>
        <dbReference type="Proteomes" id="UP000256328"/>
    </source>
</evidence>
<dbReference type="Proteomes" id="UP000256328">
    <property type="component" value="Unassembled WGS sequence"/>
</dbReference>
<feature type="compositionally biased region" description="Polar residues" evidence="1">
    <location>
        <begin position="612"/>
        <end position="625"/>
    </location>
</feature>
<feature type="region of interest" description="Disordered" evidence="1">
    <location>
        <begin position="308"/>
        <end position="752"/>
    </location>
</feature>
<dbReference type="OrthoDB" id="10259785at2759"/>